<dbReference type="RefSeq" id="WP_272089891.1">
    <property type="nucleotide sequence ID" value="NZ_JAQNDL010000003.1"/>
</dbReference>
<evidence type="ECO:0000259" key="1">
    <source>
        <dbReference type="Pfam" id="PF00149"/>
    </source>
</evidence>
<dbReference type="Gene3D" id="3.60.21.10">
    <property type="match status" value="1"/>
</dbReference>
<proteinExistence type="predicted"/>
<dbReference type="Pfam" id="PF00149">
    <property type="entry name" value="Metallophos"/>
    <property type="match status" value="1"/>
</dbReference>
<evidence type="ECO:0000313" key="3">
    <source>
        <dbReference type="Proteomes" id="UP001221686"/>
    </source>
</evidence>
<dbReference type="InterPro" id="IPR050126">
    <property type="entry name" value="Ap4A_hydrolase"/>
</dbReference>
<dbReference type="SUPFAM" id="SSF56300">
    <property type="entry name" value="Metallo-dependent phosphatases"/>
    <property type="match status" value="1"/>
</dbReference>
<name>A0ABT5E6A6_9BACT</name>
<dbReference type="InterPro" id="IPR029052">
    <property type="entry name" value="Metallo-depent_PP-like"/>
</dbReference>
<feature type="domain" description="Calcineurin-like phosphoesterase" evidence="1">
    <location>
        <begin position="5"/>
        <end position="165"/>
    </location>
</feature>
<comment type="caution">
    <text evidence="2">The sequence shown here is derived from an EMBL/GenBank/DDBJ whole genome shotgun (WGS) entry which is preliminary data.</text>
</comment>
<dbReference type="Proteomes" id="UP001221686">
    <property type="component" value="Unassembled WGS sequence"/>
</dbReference>
<keyword evidence="3" id="KW-1185">Reference proteome</keyword>
<gene>
    <name evidence="2" type="ORF">POL25_31055</name>
</gene>
<dbReference type="EMBL" id="JAQNDL010000003">
    <property type="protein sequence ID" value="MDC0721388.1"/>
    <property type="molecule type" value="Genomic_DNA"/>
</dbReference>
<dbReference type="InterPro" id="IPR004843">
    <property type="entry name" value="Calcineurin-like_PHP"/>
</dbReference>
<sequence length="337" mass="37375">MQSTLIIGDIHGCYAELLDLLDVAAIGDDDLVVSVGDLVDRGPDPSSVVELFRSRPHSLALCGNHERKHIRGVLSYSQQVAKLQLGADYADHVGWMATLPYHWERDDVRVVHWGLFPGVPLDEVPEDVRAGTTSGEARLRERFGERPWYEFYDDDKPVVFGHAVVGPEPLVLRDRIFGIDTGVCHGMRLTGLLLPQFKLVSVPARADHWARVRGEWQAPVLRTLPWQTMTFEQIEKKVRSLRDPELDGAVLDQVQHWLTTLRGALPQLRERLDAEVARIAETAGEEFGRAAAAHPAGSWLLRRRAGKLSPEHLGCASPRQLLALGSALGVTLASDPV</sequence>
<reference evidence="2 3" key="1">
    <citation type="submission" date="2022-11" db="EMBL/GenBank/DDBJ databases">
        <title>Minimal conservation of predation-associated metabolite biosynthetic gene clusters underscores biosynthetic potential of Myxococcota including descriptions for ten novel species: Archangium lansinium sp. nov., Myxococcus landrumus sp. nov., Nannocystis bai.</title>
        <authorList>
            <person name="Ahearne A."/>
            <person name="Stevens C."/>
            <person name="Dowd S."/>
        </authorList>
    </citation>
    <scope>NUCLEOTIDE SEQUENCE [LARGE SCALE GENOMIC DNA]</scope>
    <source>
        <strain evidence="2 3">BB15-2</strain>
    </source>
</reference>
<evidence type="ECO:0000313" key="2">
    <source>
        <dbReference type="EMBL" id="MDC0721388.1"/>
    </source>
</evidence>
<dbReference type="PANTHER" id="PTHR42850">
    <property type="entry name" value="METALLOPHOSPHOESTERASE"/>
    <property type="match status" value="1"/>
</dbReference>
<accession>A0ABT5E6A6</accession>
<organism evidence="2 3">
    <name type="scientific">Nannocystis bainbridge</name>
    <dbReference type="NCBI Taxonomy" id="2995303"/>
    <lineage>
        <taxon>Bacteria</taxon>
        <taxon>Pseudomonadati</taxon>
        <taxon>Myxococcota</taxon>
        <taxon>Polyangia</taxon>
        <taxon>Nannocystales</taxon>
        <taxon>Nannocystaceae</taxon>
        <taxon>Nannocystis</taxon>
    </lineage>
</organism>
<dbReference type="PANTHER" id="PTHR42850:SF4">
    <property type="entry name" value="ZINC-DEPENDENT ENDOPOLYPHOSPHATASE"/>
    <property type="match status" value="1"/>
</dbReference>
<protein>
    <submittedName>
        <fullName evidence="2">Metallophosphoesterase</fullName>
    </submittedName>
</protein>